<dbReference type="AlphaFoldDB" id="A0A2R8AEP1"/>
<proteinExistence type="predicted"/>
<sequence length="153" mass="17445">MGRSMPCAVGRGGFATSKREGDGCTPIAELRLAHGYYRADRLRRPLTRIPLDPISVRDLWSDDPSDPKYNHHVTTAPQSFSYERLRRGDPLYDIVLVTDWNWPVASPGLGSAIFVHCWRRARFPTEGCIAFNRSDLLWLLAHWQADSRILIQP</sequence>
<dbReference type="GO" id="GO:0009252">
    <property type="term" value="P:peptidoglycan biosynthetic process"/>
    <property type="evidence" value="ECO:0007669"/>
    <property type="project" value="UniProtKB-KW"/>
</dbReference>
<evidence type="ECO:0000256" key="1">
    <source>
        <dbReference type="PROSITE-ProRule" id="PRU01373"/>
    </source>
</evidence>
<name>A0A2R8AEP1_9RHOB</name>
<comment type="pathway">
    <text evidence="1">Cell wall biogenesis; peptidoglycan biosynthesis.</text>
</comment>
<dbReference type="PROSITE" id="PS52029">
    <property type="entry name" value="LD_TPASE"/>
    <property type="match status" value="1"/>
</dbReference>
<evidence type="ECO:0000259" key="2">
    <source>
        <dbReference type="PROSITE" id="PS52029"/>
    </source>
</evidence>
<dbReference type="PANTHER" id="PTHR38589:SF1">
    <property type="entry name" value="BLR0621 PROTEIN"/>
    <property type="match status" value="1"/>
</dbReference>
<protein>
    <recommendedName>
        <fullName evidence="2">L,D-TPase catalytic domain-containing protein</fullName>
    </recommendedName>
</protein>
<keyword evidence="4" id="KW-1185">Reference proteome</keyword>
<dbReference type="GO" id="GO:0016740">
    <property type="term" value="F:transferase activity"/>
    <property type="evidence" value="ECO:0007669"/>
    <property type="project" value="InterPro"/>
</dbReference>
<keyword evidence="1" id="KW-0573">Peptidoglycan synthesis</keyword>
<dbReference type="GO" id="GO:0008360">
    <property type="term" value="P:regulation of cell shape"/>
    <property type="evidence" value="ECO:0007669"/>
    <property type="project" value="UniProtKB-UniRule"/>
</dbReference>
<dbReference type="RefSeq" id="WP_108783768.1">
    <property type="nucleotide sequence ID" value="NZ_OMKW01000004.1"/>
</dbReference>
<keyword evidence="1" id="KW-0961">Cell wall biogenesis/degradation</keyword>
<feature type="active site" description="Nucleophile" evidence="1">
    <location>
        <position position="128"/>
    </location>
</feature>
<feature type="domain" description="L,D-TPase catalytic" evidence="2">
    <location>
        <begin position="1"/>
        <end position="152"/>
    </location>
</feature>
<dbReference type="PANTHER" id="PTHR38589">
    <property type="entry name" value="BLR0621 PROTEIN"/>
    <property type="match status" value="1"/>
</dbReference>
<dbReference type="Pfam" id="PF03734">
    <property type="entry name" value="YkuD"/>
    <property type="match status" value="1"/>
</dbReference>
<dbReference type="GO" id="GO:0071555">
    <property type="term" value="P:cell wall organization"/>
    <property type="evidence" value="ECO:0007669"/>
    <property type="project" value="UniProtKB-UniRule"/>
</dbReference>
<evidence type="ECO:0000313" key="4">
    <source>
        <dbReference type="Proteomes" id="UP000244932"/>
    </source>
</evidence>
<reference evidence="3 4" key="1">
    <citation type="submission" date="2018-03" db="EMBL/GenBank/DDBJ databases">
        <authorList>
            <person name="Keele B.F."/>
        </authorList>
    </citation>
    <scope>NUCLEOTIDE SEQUENCE [LARGE SCALE GENOMIC DNA]</scope>
    <source>
        <strain evidence="3 4">CeCT 8812</strain>
    </source>
</reference>
<dbReference type="OrthoDB" id="9804204at2"/>
<dbReference type="InterPro" id="IPR005490">
    <property type="entry name" value="LD_TPept_cat_dom"/>
</dbReference>
<dbReference type="Proteomes" id="UP000244932">
    <property type="component" value="Unassembled WGS sequence"/>
</dbReference>
<accession>A0A2R8AEP1</accession>
<organism evidence="3 4">
    <name type="scientific">Pontivivens insulae</name>
    <dbReference type="NCBI Taxonomy" id="1639689"/>
    <lineage>
        <taxon>Bacteria</taxon>
        <taxon>Pseudomonadati</taxon>
        <taxon>Pseudomonadota</taxon>
        <taxon>Alphaproteobacteria</taxon>
        <taxon>Rhodobacterales</taxon>
        <taxon>Paracoccaceae</taxon>
        <taxon>Pontivivens</taxon>
    </lineage>
</organism>
<feature type="active site" description="Proton donor/acceptor" evidence="1">
    <location>
        <position position="116"/>
    </location>
</feature>
<keyword evidence="1" id="KW-0133">Cell shape</keyword>
<gene>
    <name evidence="3" type="ORF">POI8812_03019</name>
</gene>
<evidence type="ECO:0000313" key="3">
    <source>
        <dbReference type="EMBL" id="SPF30677.1"/>
    </source>
</evidence>
<dbReference type="EMBL" id="OMKW01000004">
    <property type="protein sequence ID" value="SPF30677.1"/>
    <property type="molecule type" value="Genomic_DNA"/>
</dbReference>